<gene>
    <name evidence="14" type="primary">uppP</name>
    <name evidence="15" type="ORF">A3J46_01300</name>
</gene>
<evidence type="ECO:0000256" key="2">
    <source>
        <dbReference type="ARBA" id="ARBA00010621"/>
    </source>
</evidence>
<dbReference type="GO" id="GO:0005886">
    <property type="term" value="C:plasma membrane"/>
    <property type="evidence" value="ECO:0007669"/>
    <property type="project" value="UniProtKB-SubCell"/>
</dbReference>
<comment type="subcellular location">
    <subcellularLocation>
        <location evidence="1 14">Cell membrane</location>
        <topology evidence="1 14">Multi-pass membrane protein</topology>
    </subcellularLocation>
</comment>
<evidence type="ECO:0000256" key="1">
    <source>
        <dbReference type="ARBA" id="ARBA00004651"/>
    </source>
</evidence>
<feature type="transmembrane region" description="Helical" evidence="14">
    <location>
        <begin position="41"/>
        <end position="62"/>
    </location>
</feature>
<dbReference type="GO" id="GO:0009252">
    <property type="term" value="P:peptidoglycan biosynthetic process"/>
    <property type="evidence" value="ECO:0007669"/>
    <property type="project" value="UniProtKB-KW"/>
</dbReference>
<dbReference type="EC" id="3.6.1.27" evidence="3 14"/>
<dbReference type="Pfam" id="PF02673">
    <property type="entry name" value="BacA"/>
    <property type="match status" value="1"/>
</dbReference>
<protein>
    <recommendedName>
        <fullName evidence="4 14">Undecaprenyl-diphosphatase</fullName>
        <ecNumber evidence="3 14">3.6.1.27</ecNumber>
    </recommendedName>
    <alternativeName>
        <fullName evidence="12 14">Bacitracin resistance protein</fullName>
    </alternativeName>
    <alternativeName>
        <fullName evidence="11 14">Undecaprenyl pyrophosphate phosphatase</fullName>
    </alternativeName>
</protein>
<dbReference type="GO" id="GO:0008360">
    <property type="term" value="P:regulation of cell shape"/>
    <property type="evidence" value="ECO:0007669"/>
    <property type="project" value="UniProtKB-KW"/>
</dbReference>
<keyword evidence="14" id="KW-0573">Peptidoglycan synthesis</keyword>
<dbReference type="InterPro" id="IPR003824">
    <property type="entry name" value="UppP"/>
</dbReference>
<keyword evidence="10 14" id="KW-0046">Antibiotic resistance</keyword>
<dbReference type="NCBIfam" id="TIGR00753">
    <property type="entry name" value="undec_PP_bacA"/>
    <property type="match status" value="1"/>
</dbReference>
<evidence type="ECO:0000256" key="8">
    <source>
        <dbReference type="ARBA" id="ARBA00022989"/>
    </source>
</evidence>
<evidence type="ECO:0000256" key="11">
    <source>
        <dbReference type="ARBA" id="ARBA00032707"/>
    </source>
</evidence>
<reference evidence="15 16" key="1">
    <citation type="journal article" date="2016" name="Nat. Commun.">
        <title>Thousands of microbial genomes shed light on interconnected biogeochemical processes in an aquifer system.</title>
        <authorList>
            <person name="Anantharaman K."/>
            <person name="Brown C.T."/>
            <person name="Hug L.A."/>
            <person name="Sharon I."/>
            <person name="Castelle C.J."/>
            <person name="Probst A.J."/>
            <person name="Thomas B.C."/>
            <person name="Singh A."/>
            <person name="Wilkins M.J."/>
            <person name="Karaoz U."/>
            <person name="Brodie E.L."/>
            <person name="Williams K.H."/>
            <person name="Hubbard S.S."/>
            <person name="Banfield J.F."/>
        </authorList>
    </citation>
    <scope>NUCLEOTIDE SEQUENCE [LARGE SCALE GENOMIC DNA]</scope>
</reference>
<evidence type="ECO:0000256" key="7">
    <source>
        <dbReference type="ARBA" id="ARBA00022801"/>
    </source>
</evidence>
<evidence type="ECO:0000256" key="6">
    <source>
        <dbReference type="ARBA" id="ARBA00022692"/>
    </source>
</evidence>
<evidence type="ECO:0000256" key="3">
    <source>
        <dbReference type="ARBA" id="ARBA00012374"/>
    </source>
</evidence>
<sequence>MSFLEIVILGIVEGFTEFLPISSTGHLILTSNLLRIEQNDFLKSFEIAIQLGAILSVVVLYFKKFLLNFEVIKRVVVAFIPAAVIGFLFYGFIKNIFLESETTVLWSLLLGGIVLIIFEFWYSKTALKINTQNSLLLSYRHCFFIGLFQALAVIPGVSRAGATILGGLWLGVPRKTIVEFSFLLALPTMAGATGLDLVKNASGFSYGQFGTLVVGFVVSFITAVLAIKFLLSFIQEHTFISFGIYRIILAIVFLIFLV</sequence>
<keyword evidence="8 14" id="KW-1133">Transmembrane helix</keyword>
<comment type="miscellaneous">
    <text evidence="14">Bacitracin is thought to be involved in the inhibition of peptidoglycan synthesis by sequestering undecaprenyl diphosphate, thereby reducing the pool of lipid carrier available.</text>
</comment>
<dbReference type="PANTHER" id="PTHR30622">
    <property type="entry name" value="UNDECAPRENYL-DIPHOSPHATASE"/>
    <property type="match status" value="1"/>
</dbReference>
<dbReference type="GO" id="GO:0050380">
    <property type="term" value="F:undecaprenyl-diphosphatase activity"/>
    <property type="evidence" value="ECO:0007669"/>
    <property type="project" value="UniProtKB-UniRule"/>
</dbReference>
<evidence type="ECO:0000256" key="14">
    <source>
        <dbReference type="HAMAP-Rule" id="MF_01006"/>
    </source>
</evidence>
<feature type="transmembrane region" description="Helical" evidence="14">
    <location>
        <begin position="74"/>
        <end position="93"/>
    </location>
</feature>
<evidence type="ECO:0000313" key="16">
    <source>
        <dbReference type="Proteomes" id="UP000177167"/>
    </source>
</evidence>
<comment type="function">
    <text evidence="14">Catalyzes the dephosphorylation of undecaprenyl diphosphate (UPP). Confers resistance to bacitracin.</text>
</comment>
<keyword evidence="7 14" id="KW-0378">Hydrolase</keyword>
<keyword evidence="14" id="KW-0961">Cell wall biogenesis/degradation</keyword>
<name>A0A1F8F8E2_9BACT</name>
<organism evidence="15 16">
    <name type="scientific">Candidatus Yanofskybacteria bacterium RIFCSPHIGHO2_02_FULL_41_11</name>
    <dbReference type="NCBI Taxonomy" id="1802675"/>
    <lineage>
        <taxon>Bacteria</taxon>
        <taxon>Candidatus Yanofskyibacteriota</taxon>
    </lineage>
</organism>
<comment type="caution">
    <text evidence="15">The sequence shown here is derived from an EMBL/GenBank/DDBJ whole genome shotgun (WGS) entry which is preliminary data.</text>
</comment>
<evidence type="ECO:0000256" key="9">
    <source>
        <dbReference type="ARBA" id="ARBA00023136"/>
    </source>
</evidence>
<feature type="transmembrane region" description="Helical" evidence="14">
    <location>
        <begin position="105"/>
        <end position="122"/>
    </location>
</feature>
<evidence type="ECO:0000256" key="13">
    <source>
        <dbReference type="ARBA" id="ARBA00047594"/>
    </source>
</evidence>
<feature type="transmembrane region" description="Helical" evidence="14">
    <location>
        <begin position="209"/>
        <end position="231"/>
    </location>
</feature>
<evidence type="ECO:0000313" key="15">
    <source>
        <dbReference type="EMBL" id="OGN09422.1"/>
    </source>
</evidence>
<evidence type="ECO:0000256" key="5">
    <source>
        <dbReference type="ARBA" id="ARBA00022475"/>
    </source>
</evidence>
<evidence type="ECO:0000256" key="10">
    <source>
        <dbReference type="ARBA" id="ARBA00023251"/>
    </source>
</evidence>
<dbReference type="PANTHER" id="PTHR30622:SF3">
    <property type="entry name" value="UNDECAPRENYL-DIPHOSPHATASE"/>
    <property type="match status" value="1"/>
</dbReference>
<dbReference type="Proteomes" id="UP000177167">
    <property type="component" value="Unassembled WGS sequence"/>
</dbReference>
<keyword evidence="6 14" id="KW-0812">Transmembrane</keyword>
<keyword evidence="5 14" id="KW-1003">Cell membrane</keyword>
<accession>A0A1F8F8E2</accession>
<comment type="similarity">
    <text evidence="2 14">Belongs to the UppP family.</text>
</comment>
<keyword evidence="14" id="KW-0133">Cell shape</keyword>
<dbReference type="AlphaFoldDB" id="A0A1F8F8E2"/>
<dbReference type="GO" id="GO:0046677">
    <property type="term" value="P:response to antibiotic"/>
    <property type="evidence" value="ECO:0007669"/>
    <property type="project" value="UniProtKB-UniRule"/>
</dbReference>
<evidence type="ECO:0000256" key="4">
    <source>
        <dbReference type="ARBA" id="ARBA00021581"/>
    </source>
</evidence>
<evidence type="ECO:0000256" key="12">
    <source>
        <dbReference type="ARBA" id="ARBA00032932"/>
    </source>
</evidence>
<comment type="catalytic activity">
    <reaction evidence="13 14">
        <text>di-trans,octa-cis-undecaprenyl diphosphate + H2O = di-trans,octa-cis-undecaprenyl phosphate + phosphate + H(+)</text>
        <dbReference type="Rhea" id="RHEA:28094"/>
        <dbReference type="ChEBI" id="CHEBI:15377"/>
        <dbReference type="ChEBI" id="CHEBI:15378"/>
        <dbReference type="ChEBI" id="CHEBI:43474"/>
        <dbReference type="ChEBI" id="CHEBI:58405"/>
        <dbReference type="ChEBI" id="CHEBI:60392"/>
        <dbReference type="EC" id="3.6.1.27"/>
    </reaction>
</comment>
<dbReference type="HAMAP" id="MF_01006">
    <property type="entry name" value="Undec_diphosphatase"/>
    <property type="match status" value="1"/>
</dbReference>
<feature type="transmembrane region" description="Helical" evidence="14">
    <location>
        <begin position="237"/>
        <end position="257"/>
    </location>
</feature>
<proteinExistence type="inferred from homology"/>
<feature type="transmembrane region" description="Helical" evidence="14">
    <location>
        <begin position="143"/>
        <end position="170"/>
    </location>
</feature>
<dbReference type="EMBL" id="MGJP01000036">
    <property type="protein sequence ID" value="OGN09422.1"/>
    <property type="molecule type" value="Genomic_DNA"/>
</dbReference>
<keyword evidence="9 14" id="KW-0472">Membrane</keyword>
<dbReference type="GO" id="GO:0071555">
    <property type="term" value="P:cell wall organization"/>
    <property type="evidence" value="ECO:0007669"/>
    <property type="project" value="UniProtKB-KW"/>
</dbReference>